<keyword evidence="2" id="KW-1185">Reference proteome</keyword>
<dbReference type="KEGG" id="psim:KR76_20965"/>
<dbReference type="Proteomes" id="UP000030300">
    <property type="component" value="Chromosome"/>
</dbReference>
<evidence type="ECO:0000313" key="2">
    <source>
        <dbReference type="Proteomes" id="UP000030300"/>
    </source>
</evidence>
<protein>
    <recommendedName>
        <fullName evidence="3">Peptidase C39-like domain-containing protein</fullName>
    </recommendedName>
</protein>
<name>A0A0C5WZ84_NOCSI</name>
<gene>
    <name evidence="1" type="ORF">KR76_20965</name>
</gene>
<dbReference type="STRING" id="2045.KR76_20965"/>
<proteinExistence type="predicted"/>
<sequence>MPAYVSQFESPDLIAGIIDGTVSAEDDPHWARSGARDPQEYAFWAWRSCGVACLRSLLIERTGHSPAPVVLARELLAAGGYVPHAGGLRGLVYRPFVNYLRTRWDIAAEVRTDYTVTALADDLRRGAWVIASVHSTIRNAPAPPPERGGHLVLAYAATDTHLEFHDPGAPTARTREAVRLPIDVFDGYFARRGVVVPPAASSPGAKNRPGAS</sequence>
<organism evidence="1 2">
    <name type="scientific">Nocardioides simplex</name>
    <name type="common">Arthrobacter simplex</name>
    <dbReference type="NCBI Taxonomy" id="2045"/>
    <lineage>
        <taxon>Bacteria</taxon>
        <taxon>Bacillati</taxon>
        <taxon>Actinomycetota</taxon>
        <taxon>Actinomycetes</taxon>
        <taxon>Propionibacteriales</taxon>
        <taxon>Nocardioidaceae</taxon>
        <taxon>Pimelobacter</taxon>
    </lineage>
</organism>
<dbReference type="AlphaFoldDB" id="A0A0C5WZ84"/>
<reference evidence="1 2" key="1">
    <citation type="journal article" date="2015" name="Genome Announc.">
        <title>Complete Genome Sequence of Steroid-Transforming Nocardioides simplex VKM Ac-2033D.</title>
        <authorList>
            <person name="Shtratnikova V.Y."/>
            <person name="Schelkunov M.I."/>
            <person name="Pekov Y.A."/>
            <person name="Fokina V.V."/>
            <person name="Logacheva M.D."/>
            <person name="Sokolov S.L."/>
            <person name="Bragin E.Y."/>
            <person name="Ashapkin V.V."/>
            <person name="Donova M.V."/>
        </authorList>
    </citation>
    <scope>NUCLEOTIDE SEQUENCE [LARGE SCALE GENOMIC DNA]</scope>
    <source>
        <strain evidence="1 2">VKM Ac-2033D</strain>
    </source>
</reference>
<dbReference type="EMBL" id="CP009896">
    <property type="protein sequence ID" value="AJR18658.1"/>
    <property type="molecule type" value="Genomic_DNA"/>
</dbReference>
<accession>A0A0C5WZ84</accession>
<evidence type="ECO:0000313" key="1">
    <source>
        <dbReference type="EMBL" id="AJR18658.1"/>
    </source>
</evidence>
<evidence type="ECO:0008006" key="3">
    <source>
        <dbReference type="Google" id="ProtNLM"/>
    </source>
</evidence>
<dbReference type="HOGENOM" id="CLU_118121_0_0_11"/>